<protein>
    <submittedName>
        <fullName evidence="3">Acyl-CoA synthetase (AMP-forming)/AMP-acid ligase II</fullName>
    </submittedName>
</protein>
<evidence type="ECO:0000259" key="1">
    <source>
        <dbReference type="Pfam" id="PF00501"/>
    </source>
</evidence>
<dbReference type="InterPro" id="IPR042099">
    <property type="entry name" value="ANL_N_sf"/>
</dbReference>
<dbReference type="GO" id="GO:0031956">
    <property type="term" value="F:medium-chain fatty acid-CoA ligase activity"/>
    <property type="evidence" value="ECO:0007669"/>
    <property type="project" value="TreeGrafter"/>
</dbReference>
<evidence type="ECO:0000313" key="4">
    <source>
        <dbReference type="Proteomes" id="UP000240988"/>
    </source>
</evidence>
<evidence type="ECO:0000259" key="2">
    <source>
        <dbReference type="Pfam" id="PF13193"/>
    </source>
</evidence>
<keyword evidence="3" id="KW-0436">Ligase</keyword>
<proteinExistence type="predicted"/>
<organism evidence="3 4">
    <name type="scientific">Mycobacterium rhizamassiliense</name>
    <dbReference type="NCBI Taxonomy" id="1841860"/>
    <lineage>
        <taxon>Bacteria</taxon>
        <taxon>Bacillati</taxon>
        <taxon>Actinomycetota</taxon>
        <taxon>Actinomycetes</taxon>
        <taxon>Mycobacteriales</taxon>
        <taxon>Mycobacteriaceae</taxon>
        <taxon>Mycobacterium</taxon>
    </lineage>
</organism>
<name>A0A2U3NU75_9MYCO</name>
<feature type="domain" description="AMP-binding enzyme C-terminal" evidence="2">
    <location>
        <begin position="430"/>
        <end position="506"/>
    </location>
</feature>
<accession>A0A2U3NU75</accession>
<feature type="domain" description="AMP-dependent synthetase/ligase" evidence="1">
    <location>
        <begin position="49"/>
        <end position="379"/>
    </location>
</feature>
<dbReference type="STRING" id="1841860.GCA_900157375_02872"/>
<evidence type="ECO:0000313" key="3">
    <source>
        <dbReference type="EMBL" id="SPM35048.1"/>
    </source>
</evidence>
<dbReference type="GO" id="GO:0006631">
    <property type="term" value="P:fatty acid metabolic process"/>
    <property type="evidence" value="ECO:0007669"/>
    <property type="project" value="TreeGrafter"/>
</dbReference>
<dbReference type="InterPro" id="IPR020845">
    <property type="entry name" value="AMP-binding_CS"/>
</dbReference>
<dbReference type="AlphaFoldDB" id="A0A2U3NU75"/>
<sequence length="533" mass="56741">MSFDYAALRSVWYREGWFSSRTCIDAFEAGARDRGSTPVDFASAVSVLSVTVADIHDAALTFAAGLQRLGVRPGDAVAVQLTNRVECAVAYQAVLLSGAVLVPIVHIYGQGEVGFIVTQSGASVLITATKSIAKALTPVLRHVVVVDAEPESGWLVWSDVWSDGYARPDVRSDDVCLLMYTSGTTSAPKGVQHTHNTVLAEQATMPALIAAEPDDVSLVSFPPGHIAGVGSMLRALMTGSRTVFLEKWDPRRAVEVIRDFGVTSTAGVPTHLQGILELGCTNGELATLREFLVGAAPVTEELGERAAAAGIATFRSYGATEHPTVSGAHTDEPRWARLRTDGRPMPGSVVRILAADGSEAPTDTDGEVVVRGPEQFVGYRDAQLDDEAFSDDGWFRTGDLGRLDADGRLIITDRIKDVIIRGGETISSAQVEDVLSAHPAVSECAVVAAPDARFGEIVAAVVVLKPDERLDIEALRGHFAAAGLAKQKVPERLVVVDALPRTSLGKVRKAELRAQHFSGAMLDAQRGCSREQT</sequence>
<keyword evidence="4" id="KW-1185">Reference proteome</keyword>
<dbReference type="InterPro" id="IPR025110">
    <property type="entry name" value="AMP-bd_C"/>
</dbReference>
<dbReference type="Pfam" id="PF00501">
    <property type="entry name" value="AMP-binding"/>
    <property type="match status" value="1"/>
</dbReference>
<dbReference type="InterPro" id="IPR045851">
    <property type="entry name" value="AMP-bd_C_sf"/>
</dbReference>
<dbReference type="RefSeq" id="WP_077088008.1">
    <property type="nucleotide sequence ID" value="NZ_LT721901.1"/>
</dbReference>
<dbReference type="PROSITE" id="PS00455">
    <property type="entry name" value="AMP_BINDING"/>
    <property type="match status" value="1"/>
</dbReference>
<dbReference type="EMBL" id="FUFA01000004">
    <property type="protein sequence ID" value="SPM35048.1"/>
    <property type="molecule type" value="Genomic_DNA"/>
</dbReference>
<dbReference type="Gene3D" id="3.30.300.30">
    <property type="match status" value="1"/>
</dbReference>
<dbReference type="OrthoDB" id="9803968at2"/>
<dbReference type="PANTHER" id="PTHR43201">
    <property type="entry name" value="ACYL-COA SYNTHETASE"/>
    <property type="match status" value="1"/>
</dbReference>
<gene>
    <name evidence="3" type="ORF">MRAB57_2869</name>
</gene>
<dbReference type="SUPFAM" id="SSF56801">
    <property type="entry name" value="Acetyl-CoA synthetase-like"/>
    <property type="match status" value="1"/>
</dbReference>
<dbReference type="Gene3D" id="3.40.50.12780">
    <property type="entry name" value="N-terminal domain of ligase-like"/>
    <property type="match status" value="1"/>
</dbReference>
<dbReference type="Proteomes" id="UP000240988">
    <property type="component" value="Unassembled WGS sequence"/>
</dbReference>
<dbReference type="PANTHER" id="PTHR43201:SF32">
    <property type="entry name" value="2-SUCCINYLBENZOATE--COA LIGASE, CHLOROPLASTIC_PEROXISOMAL"/>
    <property type="match status" value="1"/>
</dbReference>
<dbReference type="Pfam" id="PF13193">
    <property type="entry name" value="AMP-binding_C"/>
    <property type="match status" value="1"/>
</dbReference>
<dbReference type="InterPro" id="IPR000873">
    <property type="entry name" value="AMP-dep_synth/lig_dom"/>
</dbReference>
<reference evidence="3 4" key="1">
    <citation type="submission" date="2017-01" db="EMBL/GenBank/DDBJ databases">
        <authorList>
            <consortium name="Urmite Genomes"/>
        </authorList>
    </citation>
    <scope>NUCLEOTIDE SEQUENCE [LARGE SCALE GENOMIC DNA]</scope>
    <source>
        <strain evidence="3 4">AB57</strain>
    </source>
</reference>